<accession>A0A4C1TV27</accession>
<reference evidence="1 2" key="1">
    <citation type="journal article" date="2019" name="Commun. Biol.">
        <title>The bagworm genome reveals a unique fibroin gene that provides high tensile strength.</title>
        <authorList>
            <person name="Kono N."/>
            <person name="Nakamura H."/>
            <person name="Ohtoshi R."/>
            <person name="Tomita M."/>
            <person name="Numata K."/>
            <person name="Arakawa K."/>
        </authorList>
    </citation>
    <scope>NUCLEOTIDE SEQUENCE [LARGE SCALE GENOMIC DNA]</scope>
</reference>
<evidence type="ECO:0000313" key="2">
    <source>
        <dbReference type="Proteomes" id="UP000299102"/>
    </source>
</evidence>
<dbReference type="Proteomes" id="UP000299102">
    <property type="component" value="Unassembled WGS sequence"/>
</dbReference>
<gene>
    <name evidence="1" type="ORF">EVAR_7875_1</name>
</gene>
<organism evidence="1 2">
    <name type="scientific">Eumeta variegata</name>
    <name type="common">Bagworm moth</name>
    <name type="synonym">Eumeta japonica</name>
    <dbReference type="NCBI Taxonomy" id="151549"/>
    <lineage>
        <taxon>Eukaryota</taxon>
        <taxon>Metazoa</taxon>
        <taxon>Ecdysozoa</taxon>
        <taxon>Arthropoda</taxon>
        <taxon>Hexapoda</taxon>
        <taxon>Insecta</taxon>
        <taxon>Pterygota</taxon>
        <taxon>Neoptera</taxon>
        <taxon>Endopterygota</taxon>
        <taxon>Lepidoptera</taxon>
        <taxon>Glossata</taxon>
        <taxon>Ditrysia</taxon>
        <taxon>Tineoidea</taxon>
        <taxon>Psychidae</taxon>
        <taxon>Oiketicinae</taxon>
        <taxon>Eumeta</taxon>
    </lineage>
</organism>
<dbReference type="EMBL" id="BGZK01000091">
    <property type="protein sequence ID" value="GBP17882.1"/>
    <property type="molecule type" value="Genomic_DNA"/>
</dbReference>
<evidence type="ECO:0000313" key="1">
    <source>
        <dbReference type="EMBL" id="GBP17882.1"/>
    </source>
</evidence>
<dbReference type="AlphaFoldDB" id="A0A4C1TV27"/>
<name>A0A4C1TV27_EUMVA</name>
<keyword evidence="2" id="KW-1185">Reference proteome</keyword>
<comment type="caution">
    <text evidence="1">The sequence shown here is derived from an EMBL/GenBank/DDBJ whole genome shotgun (WGS) entry which is preliminary data.</text>
</comment>
<protein>
    <submittedName>
        <fullName evidence="1">Uncharacterized protein</fullName>
    </submittedName>
</protein>
<sequence length="161" mass="18233">MGWLDTLIAYKREIEASAVVFRAVMDSNSGALPLYQIYYSFLNVPVTHHPPPSDILFLYNSSGGSFFLRQIFYSLLKSGNKSMPPLELRMSKYGSDHLFLVIRILLCLLKYNKKVIYSIAERACRDLCEQCLRLAACENIMVTSLAVTKFARIISPALQVV</sequence>
<proteinExistence type="predicted"/>